<reference evidence="1" key="1">
    <citation type="journal article" date="2021" name="PeerJ">
        <title>Extensive microbial diversity within the chicken gut microbiome revealed by metagenomics and culture.</title>
        <authorList>
            <person name="Gilroy R."/>
            <person name="Ravi A."/>
            <person name="Getino M."/>
            <person name="Pursley I."/>
            <person name="Horton D.L."/>
            <person name="Alikhan N.F."/>
            <person name="Baker D."/>
            <person name="Gharbi K."/>
            <person name="Hall N."/>
            <person name="Watson M."/>
            <person name="Adriaenssens E.M."/>
            <person name="Foster-Nyarko E."/>
            <person name="Jarju S."/>
            <person name="Secka A."/>
            <person name="Antonio M."/>
            <person name="Oren A."/>
            <person name="Chaudhuri R.R."/>
            <person name="La Ragione R."/>
            <person name="Hildebrand F."/>
            <person name="Pallen M.J."/>
        </authorList>
    </citation>
    <scope>NUCLEOTIDE SEQUENCE</scope>
    <source>
        <strain evidence="1">4100</strain>
    </source>
</reference>
<protein>
    <submittedName>
        <fullName evidence="1">DUF5309 domain-containing protein</fullName>
    </submittedName>
</protein>
<reference evidence="1" key="2">
    <citation type="submission" date="2021-09" db="EMBL/GenBank/DDBJ databases">
        <authorList>
            <person name="Gilroy R."/>
        </authorList>
    </citation>
    <scope>NUCLEOTIDE SEQUENCE</scope>
    <source>
        <strain evidence="1">4100</strain>
    </source>
</reference>
<dbReference type="Proteomes" id="UP000711407">
    <property type="component" value="Unassembled WGS sequence"/>
</dbReference>
<dbReference type="InterPro" id="IPR035198">
    <property type="entry name" value="SU10_MCP"/>
</dbReference>
<dbReference type="AlphaFoldDB" id="A0A921JI08"/>
<name>A0A921JI08_9BACT</name>
<accession>A0A921JI08</accession>
<comment type="caution">
    <text evidence="1">The sequence shown here is derived from an EMBL/GenBank/DDBJ whole genome shotgun (WGS) entry which is preliminary data.</text>
</comment>
<dbReference type="Pfam" id="PF17236">
    <property type="entry name" value="SU10_MCP"/>
    <property type="match status" value="1"/>
</dbReference>
<evidence type="ECO:0000313" key="1">
    <source>
        <dbReference type="EMBL" id="HJE38489.1"/>
    </source>
</evidence>
<organism evidence="1 2">
    <name type="scientific">Candidatus Amulumruptor caecigallinarius</name>
    <dbReference type="NCBI Taxonomy" id="2109911"/>
    <lineage>
        <taxon>Bacteria</taxon>
        <taxon>Pseudomonadati</taxon>
        <taxon>Bacteroidota</taxon>
        <taxon>Bacteroidia</taxon>
        <taxon>Bacteroidales</taxon>
        <taxon>Muribaculaceae</taxon>
        <taxon>Candidatus Amulumruptor</taxon>
    </lineage>
</organism>
<dbReference type="EMBL" id="DYXT01000015">
    <property type="protein sequence ID" value="HJE38489.1"/>
    <property type="molecule type" value="Genomic_DNA"/>
</dbReference>
<evidence type="ECO:0000313" key="2">
    <source>
        <dbReference type="Proteomes" id="UP000711407"/>
    </source>
</evidence>
<gene>
    <name evidence="1" type="ORF">K8V47_01810</name>
</gene>
<proteinExistence type="predicted"/>
<sequence length="410" mass="44874">MSQIKLTHGAAISGEPLTTSTTNKLAPGLLLNEIDRRVTMIRPTATPIDQISRCGGCRQSGSMIVEYYSVSSKPDTARVTSFNAATKMGDVQTYTLSVDSDIFQESETILCLPPSASSAADSLVLYVMSRDESTGNLTVVALASADMEPEDMNINTGDTLVRMGRAATELDVQTPQFEALPTKDDNYCQIFKMQIEESTYQKIANKEVGWTFSDQEEIAIMDMRLGMEKNFLFGVKNRFTNPRKHEEVLTTGGIYMQAAKDFSLSKATLSESVLIDMLRSAFTGTGGGATRKILVGGSELISALSKIATTHVVMGAQTFTRWGIDFNEITSKFGTLLVKYNEVFDICGHASDGLVFDPQYLTKYAHVPFKAERLDLRTSGQRNTNAVVATEASCLVLRCPDAHMRVHLTA</sequence>